<evidence type="ECO:0000256" key="6">
    <source>
        <dbReference type="ARBA" id="ARBA00029466"/>
    </source>
</evidence>
<reference evidence="8" key="2">
    <citation type="journal article" date="2021" name="PeerJ">
        <title>Extensive microbial diversity within the chicken gut microbiome revealed by metagenomics and culture.</title>
        <authorList>
            <person name="Gilroy R."/>
            <person name="Ravi A."/>
            <person name="Getino M."/>
            <person name="Pursley I."/>
            <person name="Horton D.L."/>
            <person name="Alikhan N.F."/>
            <person name="Baker D."/>
            <person name="Gharbi K."/>
            <person name="Hall N."/>
            <person name="Watson M."/>
            <person name="Adriaenssens E.M."/>
            <person name="Foster-Nyarko E."/>
            <person name="Jarju S."/>
            <person name="Secka A."/>
            <person name="Antonio M."/>
            <person name="Oren A."/>
            <person name="Chaudhuri R.R."/>
            <person name="La Ragione R."/>
            <person name="Hildebrand F."/>
            <person name="Pallen M.J."/>
        </authorList>
    </citation>
    <scope>NUCLEOTIDE SEQUENCE</scope>
    <source>
        <strain evidence="8">2889</strain>
    </source>
</reference>
<protein>
    <submittedName>
        <fullName evidence="8">DNA mismatch endonuclease Vsr</fullName>
    </submittedName>
</protein>
<accession>A0A9D9DS88</accession>
<dbReference type="InterPro" id="IPR011335">
    <property type="entry name" value="Restrct_endonuc-II-like"/>
</dbReference>
<keyword evidence="3" id="KW-0227">DNA damage</keyword>
<dbReference type="GO" id="GO:0004519">
    <property type="term" value="F:endonuclease activity"/>
    <property type="evidence" value="ECO:0007669"/>
    <property type="project" value="UniProtKB-KW"/>
</dbReference>
<reference evidence="8" key="1">
    <citation type="submission" date="2020-10" db="EMBL/GenBank/DDBJ databases">
        <authorList>
            <person name="Gilroy R."/>
        </authorList>
    </citation>
    <scope>NUCLEOTIDE SEQUENCE</scope>
    <source>
        <strain evidence="8">2889</strain>
    </source>
</reference>
<evidence type="ECO:0000256" key="5">
    <source>
        <dbReference type="ARBA" id="ARBA00023204"/>
    </source>
</evidence>
<evidence type="ECO:0000256" key="4">
    <source>
        <dbReference type="ARBA" id="ARBA00022801"/>
    </source>
</evidence>
<evidence type="ECO:0000256" key="1">
    <source>
        <dbReference type="ARBA" id="ARBA00022722"/>
    </source>
</evidence>
<evidence type="ECO:0000256" key="2">
    <source>
        <dbReference type="ARBA" id="ARBA00022759"/>
    </source>
</evidence>
<keyword evidence="1" id="KW-0540">Nuclease</keyword>
<dbReference type="GO" id="GO:0006298">
    <property type="term" value="P:mismatch repair"/>
    <property type="evidence" value="ECO:0007669"/>
    <property type="project" value="InterPro"/>
</dbReference>
<dbReference type="SUPFAM" id="SSF52980">
    <property type="entry name" value="Restriction endonuclease-like"/>
    <property type="match status" value="1"/>
</dbReference>
<sequence length="203" mass="23728">MDIWDKEKRSAVMAKIRGKDTKPEWIVRRYLFAHGYRYRKNVKSLPGTPDIVLRKYGLVIFVHGCFWHGHGDSHIPHSRIEYWTNKIEANKKRDQRDKAELLRMGWNVLTIWECQLKPAVREQTLKEMEYLINQSYLDLLRKKAERKARRVKNIQAADNHQCIEEKSGHSKNGKPNSQQGYPTPPIPDTLAAEALSQKPGNKD</sequence>
<dbReference type="EMBL" id="JADIMZ010000025">
    <property type="protein sequence ID" value="MBO8432000.1"/>
    <property type="molecule type" value="Genomic_DNA"/>
</dbReference>
<comment type="similarity">
    <text evidence="6">Belongs to the Vsr family.</text>
</comment>
<dbReference type="GO" id="GO:0016787">
    <property type="term" value="F:hydrolase activity"/>
    <property type="evidence" value="ECO:0007669"/>
    <property type="project" value="UniProtKB-KW"/>
</dbReference>
<gene>
    <name evidence="8" type="primary">vsr</name>
    <name evidence="8" type="ORF">IAB08_01735</name>
</gene>
<dbReference type="AlphaFoldDB" id="A0A9D9DS88"/>
<dbReference type="NCBIfam" id="TIGR00632">
    <property type="entry name" value="vsr"/>
    <property type="match status" value="1"/>
</dbReference>
<dbReference type="Pfam" id="PF03852">
    <property type="entry name" value="Vsr"/>
    <property type="match status" value="1"/>
</dbReference>
<evidence type="ECO:0000313" key="9">
    <source>
        <dbReference type="Proteomes" id="UP000823612"/>
    </source>
</evidence>
<keyword evidence="4" id="KW-0378">Hydrolase</keyword>
<keyword evidence="5" id="KW-0234">DNA repair</keyword>
<organism evidence="8 9">
    <name type="scientific">Candidatus Pullibacteroides excrementavium</name>
    <dbReference type="NCBI Taxonomy" id="2840905"/>
    <lineage>
        <taxon>Bacteria</taxon>
        <taxon>Pseudomonadati</taxon>
        <taxon>Bacteroidota</taxon>
        <taxon>Bacteroidia</taxon>
        <taxon>Bacteroidales</taxon>
        <taxon>Candidatus Pullibacteroides</taxon>
    </lineage>
</organism>
<keyword evidence="2 8" id="KW-0255">Endonuclease</keyword>
<proteinExistence type="inferred from homology"/>
<evidence type="ECO:0000256" key="7">
    <source>
        <dbReference type="SAM" id="MobiDB-lite"/>
    </source>
</evidence>
<dbReference type="Gene3D" id="3.40.960.10">
    <property type="entry name" value="VSR Endonuclease"/>
    <property type="match status" value="1"/>
</dbReference>
<evidence type="ECO:0000313" key="8">
    <source>
        <dbReference type="EMBL" id="MBO8432000.1"/>
    </source>
</evidence>
<comment type="caution">
    <text evidence="8">The sequence shown here is derived from an EMBL/GenBank/DDBJ whole genome shotgun (WGS) entry which is preliminary data.</text>
</comment>
<evidence type="ECO:0000256" key="3">
    <source>
        <dbReference type="ARBA" id="ARBA00022763"/>
    </source>
</evidence>
<dbReference type="Proteomes" id="UP000823612">
    <property type="component" value="Unassembled WGS sequence"/>
</dbReference>
<dbReference type="CDD" id="cd00221">
    <property type="entry name" value="Vsr"/>
    <property type="match status" value="1"/>
</dbReference>
<name>A0A9D9DS88_9BACT</name>
<dbReference type="InterPro" id="IPR004603">
    <property type="entry name" value="DNA_mismatch_endonuc_vsr"/>
</dbReference>
<feature type="region of interest" description="Disordered" evidence="7">
    <location>
        <begin position="159"/>
        <end position="203"/>
    </location>
</feature>